<sequence length="69" mass="8551">MEKLKFENYIYFPDKIIKFDELNDDEMDEFRRQMINILQEQTNLEYRENSEELTNKKLEDGENIPKMNK</sequence>
<organism evidence="1 2">
    <name type="scientific">Anaerosporobacter mobilis DSM 15930</name>
    <dbReference type="NCBI Taxonomy" id="1120996"/>
    <lineage>
        <taxon>Bacteria</taxon>
        <taxon>Bacillati</taxon>
        <taxon>Bacillota</taxon>
        <taxon>Clostridia</taxon>
        <taxon>Lachnospirales</taxon>
        <taxon>Lachnospiraceae</taxon>
        <taxon>Anaerosporobacter</taxon>
    </lineage>
</organism>
<name>A0A1M7JGJ7_9FIRM</name>
<dbReference type="Proteomes" id="UP000184038">
    <property type="component" value="Unassembled WGS sequence"/>
</dbReference>
<gene>
    <name evidence="1" type="ORF">SAMN02746066_02265</name>
</gene>
<reference evidence="1 2" key="1">
    <citation type="submission" date="2016-11" db="EMBL/GenBank/DDBJ databases">
        <authorList>
            <person name="Jaros S."/>
            <person name="Januszkiewicz K."/>
            <person name="Wedrychowicz H."/>
        </authorList>
    </citation>
    <scope>NUCLEOTIDE SEQUENCE [LARGE SCALE GENOMIC DNA]</scope>
    <source>
        <strain evidence="1 2">DSM 15930</strain>
    </source>
</reference>
<accession>A0A1M7JGJ7</accession>
<dbReference type="RefSeq" id="WP_073287693.1">
    <property type="nucleotide sequence ID" value="NZ_FRCP01000011.1"/>
</dbReference>
<keyword evidence="2" id="KW-1185">Reference proteome</keyword>
<dbReference type="EMBL" id="FRCP01000011">
    <property type="protein sequence ID" value="SHM52144.1"/>
    <property type="molecule type" value="Genomic_DNA"/>
</dbReference>
<dbReference type="AlphaFoldDB" id="A0A1M7JGJ7"/>
<proteinExistence type="predicted"/>
<protein>
    <submittedName>
        <fullName evidence="1">Uncharacterized protein</fullName>
    </submittedName>
</protein>
<evidence type="ECO:0000313" key="1">
    <source>
        <dbReference type="EMBL" id="SHM52144.1"/>
    </source>
</evidence>
<dbReference type="STRING" id="1120996.SAMN02746066_02265"/>
<evidence type="ECO:0000313" key="2">
    <source>
        <dbReference type="Proteomes" id="UP000184038"/>
    </source>
</evidence>